<comment type="function">
    <text evidence="6">Required for the formation of N(7)-methylguanine at position 46 (m7G46) in tRNA. In the complex, it is required to stabilize and induce conformational changes of the catalytic subunit.</text>
</comment>
<dbReference type="GeneID" id="6752091"/>
<dbReference type="GO" id="GO:0005634">
    <property type="term" value="C:nucleus"/>
    <property type="evidence" value="ECO:0000318"/>
    <property type="project" value="GO_Central"/>
</dbReference>
<dbReference type="Gene3D" id="2.130.10.10">
    <property type="entry name" value="YVTN repeat-like/Quinoprotein amine dehydrogenase"/>
    <property type="match status" value="1"/>
</dbReference>
<accession>B3RRI4</accession>
<comment type="subcellular location">
    <subcellularLocation>
        <location evidence="1 6">Nucleus</location>
    </subcellularLocation>
</comment>
<dbReference type="OrthoDB" id="371245at2759"/>
<keyword evidence="2 6" id="KW-0853">WD repeat</keyword>
<dbReference type="GO" id="GO:0043527">
    <property type="term" value="C:tRNA methyltransferase complex"/>
    <property type="evidence" value="ECO:0000318"/>
    <property type="project" value="GO_Central"/>
</dbReference>
<evidence type="ECO:0000256" key="6">
    <source>
        <dbReference type="HAMAP-Rule" id="MF_03056"/>
    </source>
</evidence>
<keyword evidence="3 6" id="KW-0819">tRNA processing</keyword>
<evidence type="ECO:0000256" key="4">
    <source>
        <dbReference type="ARBA" id="ARBA00022737"/>
    </source>
</evidence>
<evidence type="ECO:0000256" key="5">
    <source>
        <dbReference type="ARBA" id="ARBA00023242"/>
    </source>
</evidence>
<keyword evidence="4 6" id="KW-0677">Repeat</keyword>
<dbReference type="PANTHER" id="PTHR16288:SF0">
    <property type="entry name" value="TRNA (GUANINE-N(7)-)-METHYLTRANSFERASE NON-CATALYTIC SUBUNIT WDR4"/>
    <property type="match status" value="1"/>
</dbReference>
<protein>
    <recommendedName>
        <fullName evidence="6">tRNA (guanine-N(7)-)-methyltransferase non-catalytic subunit</fullName>
    </recommendedName>
    <alternativeName>
        <fullName evidence="6">WD repeat-containing protein 4 homolog</fullName>
    </alternativeName>
</protein>
<dbReference type="Proteomes" id="UP000009022">
    <property type="component" value="Unassembled WGS sequence"/>
</dbReference>
<dbReference type="PROSITE" id="PS50082">
    <property type="entry name" value="WD_REPEATS_2"/>
    <property type="match status" value="1"/>
</dbReference>
<dbReference type="EMBL" id="DS985243">
    <property type="protein sequence ID" value="EDV26350.1"/>
    <property type="molecule type" value="Genomic_DNA"/>
</dbReference>
<dbReference type="GO" id="GO:0006400">
    <property type="term" value="P:tRNA modification"/>
    <property type="evidence" value="ECO:0000318"/>
    <property type="project" value="GO_Central"/>
</dbReference>
<evidence type="ECO:0000256" key="7">
    <source>
        <dbReference type="PROSITE-ProRule" id="PRU00221"/>
    </source>
</evidence>
<dbReference type="GO" id="GO:0005829">
    <property type="term" value="C:cytosol"/>
    <property type="evidence" value="ECO:0000318"/>
    <property type="project" value="GO_Central"/>
</dbReference>
<evidence type="ECO:0000256" key="2">
    <source>
        <dbReference type="ARBA" id="ARBA00022574"/>
    </source>
</evidence>
<dbReference type="SUPFAM" id="SSF50978">
    <property type="entry name" value="WD40 repeat-like"/>
    <property type="match status" value="1"/>
</dbReference>
<dbReference type="CTD" id="6752091"/>
<dbReference type="HOGENOM" id="CLU_1047067_0_0_1"/>
<dbReference type="InterPro" id="IPR028884">
    <property type="entry name" value="Trm82"/>
</dbReference>
<dbReference type="eggNOG" id="KOG3914">
    <property type="taxonomic scope" value="Eukaryota"/>
</dbReference>
<evidence type="ECO:0000256" key="1">
    <source>
        <dbReference type="ARBA" id="ARBA00004123"/>
    </source>
</evidence>
<dbReference type="RefSeq" id="XP_002110346.1">
    <property type="nucleotide sequence ID" value="XM_002110310.1"/>
</dbReference>
<name>B3RRI4_TRIAD</name>
<evidence type="ECO:0000313" key="9">
    <source>
        <dbReference type="Proteomes" id="UP000009022"/>
    </source>
</evidence>
<dbReference type="KEGG" id="tad:TRIADDRAFT_54249"/>
<organism evidence="8 9">
    <name type="scientific">Trichoplax adhaerens</name>
    <name type="common">Trichoplax reptans</name>
    <dbReference type="NCBI Taxonomy" id="10228"/>
    <lineage>
        <taxon>Eukaryota</taxon>
        <taxon>Metazoa</taxon>
        <taxon>Placozoa</taxon>
        <taxon>Uniplacotomia</taxon>
        <taxon>Trichoplacea</taxon>
        <taxon>Trichoplacidae</taxon>
        <taxon>Trichoplax</taxon>
    </lineage>
</organism>
<dbReference type="InterPro" id="IPR036322">
    <property type="entry name" value="WD40_repeat_dom_sf"/>
</dbReference>
<dbReference type="AlphaFoldDB" id="B3RRI4"/>
<comment type="pathway">
    <text evidence="6">tRNA modification; N(7)-methylguanine-tRNA biosynthesis.</text>
</comment>
<evidence type="ECO:0000313" key="8">
    <source>
        <dbReference type="EMBL" id="EDV26350.1"/>
    </source>
</evidence>
<dbReference type="Pfam" id="PF00400">
    <property type="entry name" value="WD40"/>
    <property type="match status" value="2"/>
</dbReference>
<keyword evidence="9" id="KW-1185">Reference proteome</keyword>
<reference evidence="8 9" key="1">
    <citation type="journal article" date="2008" name="Nature">
        <title>The Trichoplax genome and the nature of placozoans.</title>
        <authorList>
            <person name="Srivastava M."/>
            <person name="Begovic E."/>
            <person name="Chapman J."/>
            <person name="Putnam N.H."/>
            <person name="Hellsten U."/>
            <person name="Kawashima T."/>
            <person name="Kuo A."/>
            <person name="Mitros T."/>
            <person name="Salamov A."/>
            <person name="Carpenter M.L."/>
            <person name="Signorovitch A.Y."/>
            <person name="Moreno M.A."/>
            <person name="Kamm K."/>
            <person name="Grimwood J."/>
            <person name="Schmutz J."/>
            <person name="Shapiro H."/>
            <person name="Grigoriev I.V."/>
            <person name="Buss L.W."/>
            <person name="Schierwater B."/>
            <person name="Dellaporta S.L."/>
            <person name="Rokhsar D.S."/>
        </authorList>
    </citation>
    <scope>NUCLEOTIDE SEQUENCE [LARGE SCALE GENOMIC DNA]</scope>
    <source>
        <strain evidence="8 9">Grell-BS-1999</strain>
    </source>
</reference>
<dbReference type="GO" id="GO:0106004">
    <property type="term" value="P:tRNA (guanine-N7)-methylation"/>
    <property type="evidence" value="ECO:0007669"/>
    <property type="project" value="UniProtKB-UniRule"/>
</dbReference>
<dbReference type="PANTHER" id="PTHR16288">
    <property type="entry name" value="WD40 REPEAT PROTEIN 4"/>
    <property type="match status" value="1"/>
</dbReference>
<gene>
    <name evidence="8" type="ORF">TRIADDRAFT_54249</name>
</gene>
<dbReference type="STRING" id="10228.B3RRI4"/>
<keyword evidence="5 6" id="KW-0539">Nucleus</keyword>
<dbReference type="InParanoid" id="B3RRI4"/>
<sequence length="266" mass="29996">MAIKLRFIQVRQEFSTLLAMLGDSIMCANSSQVAILNGSKIQFFNGNCNEVKSVNLWKCDRNNWSIVSKRQISKRPTSILFTQDSKQILIADKAGFVTRLSIDNYNEEGDICLGHISIILCMALSPNNKYLITGDRDEKIRISNYPHTYDISAFCLGHTEFVSTIAILDDELMVSGSGDGTIKLWNYLSGQQLLSEDIKDSLQQRCSSSQDQLKTIKVEIEAIIDPLASALKGDHFRDCCNVESYLSQVKRKRMESFSDEISKKSR</sequence>
<dbReference type="SMART" id="SM00320">
    <property type="entry name" value="WD40"/>
    <property type="match status" value="2"/>
</dbReference>
<comment type="similarity">
    <text evidence="6">Belongs to the WD repeat TRM82 family.</text>
</comment>
<dbReference type="PhylomeDB" id="B3RRI4"/>
<evidence type="ECO:0000256" key="3">
    <source>
        <dbReference type="ARBA" id="ARBA00022694"/>
    </source>
</evidence>
<dbReference type="InterPro" id="IPR015943">
    <property type="entry name" value="WD40/YVTN_repeat-like_dom_sf"/>
</dbReference>
<dbReference type="HAMAP" id="MF_03056">
    <property type="entry name" value="TRM82"/>
    <property type="match status" value="1"/>
</dbReference>
<dbReference type="PROSITE" id="PS50294">
    <property type="entry name" value="WD_REPEATS_REGION"/>
    <property type="match status" value="1"/>
</dbReference>
<dbReference type="UniPathway" id="UPA00989"/>
<comment type="subunit">
    <text evidence="6">Forms a heterodimer with the catalytic subunit.</text>
</comment>
<proteinExistence type="inferred from homology"/>
<dbReference type="InterPro" id="IPR001680">
    <property type="entry name" value="WD40_rpt"/>
</dbReference>
<feature type="repeat" description="WD" evidence="7">
    <location>
        <begin position="155"/>
        <end position="195"/>
    </location>
</feature>